<dbReference type="OrthoDB" id="197733at2759"/>
<reference evidence="1" key="1">
    <citation type="submission" date="2021-02" db="EMBL/GenBank/DDBJ databases">
        <title>First Annotated Genome of the Yellow-green Alga Tribonema minus.</title>
        <authorList>
            <person name="Mahan K.M."/>
        </authorList>
    </citation>
    <scope>NUCLEOTIDE SEQUENCE</scope>
    <source>
        <strain evidence="1">UTEX B ZZ1240</strain>
    </source>
</reference>
<dbReference type="PANTHER" id="PTHR43434">
    <property type="entry name" value="PHOSPHOGLYCOLATE PHOSPHATASE"/>
    <property type="match status" value="1"/>
</dbReference>
<dbReference type="SUPFAM" id="SSF56784">
    <property type="entry name" value="HAD-like"/>
    <property type="match status" value="1"/>
</dbReference>
<proteinExistence type="predicted"/>
<dbReference type="InterPro" id="IPR006439">
    <property type="entry name" value="HAD-SF_hydro_IA"/>
</dbReference>
<dbReference type="SFLD" id="SFLDS00003">
    <property type="entry name" value="Haloacid_Dehalogenase"/>
    <property type="match status" value="1"/>
</dbReference>
<sequence length="323" mass="34929">MCVNGTTSSIAVLFDFDGTVGDTETPAMEVAFWEAAPYLPNIAPSDLITQLPEYIRNNAGKAFEFMMEATDEDRKKAGLDTAEEMRQAKREDPAAVEVIDGYRKKFGLPPLRECKYATLLEQQKLETVEALSKVAQPCPGIPETLDELVKMGIPFCISTTSPKPRVPVSISSCGLDHHFPADKVHSGESDFTPPKFKPAPDVYLKAAKSEGKPPHDCVAVEDSGSGVGSAANAGVGMIVGYVGASHIREDKKDSHAKMLMSGDRSKDGRGADIVISNMRDLPKVIAFFKDQRGAGKSAPFTFPEDLLASLEKPIWKAGEQLPN</sequence>
<dbReference type="InterPro" id="IPR050155">
    <property type="entry name" value="HAD-like_hydrolase_sf"/>
</dbReference>
<keyword evidence="1" id="KW-0378">Hydrolase</keyword>
<comment type="caution">
    <text evidence="1">The sequence shown here is derived from an EMBL/GenBank/DDBJ whole genome shotgun (WGS) entry which is preliminary data.</text>
</comment>
<dbReference type="Gene3D" id="3.40.50.1000">
    <property type="entry name" value="HAD superfamily/HAD-like"/>
    <property type="match status" value="1"/>
</dbReference>
<dbReference type="Proteomes" id="UP000664859">
    <property type="component" value="Unassembled WGS sequence"/>
</dbReference>
<evidence type="ECO:0000313" key="2">
    <source>
        <dbReference type="Proteomes" id="UP000664859"/>
    </source>
</evidence>
<dbReference type="EMBL" id="JAFCMP010000017">
    <property type="protein sequence ID" value="KAG5191611.1"/>
    <property type="molecule type" value="Genomic_DNA"/>
</dbReference>
<dbReference type="GO" id="GO:0008967">
    <property type="term" value="F:phosphoglycolate phosphatase activity"/>
    <property type="evidence" value="ECO:0007669"/>
    <property type="project" value="TreeGrafter"/>
</dbReference>
<dbReference type="InterPro" id="IPR023214">
    <property type="entry name" value="HAD_sf"/>
</dbReference>
<dbReference type="PANTHER" id="PTHR43434:SF1">
    <property type="entry name" value="PHOSPHOGLYCOLATE PHOSPHATASE"/>
    <property type="match status" value="1"/>
</dbReference>
<accession>A0A835ZES5</accession>
<gene>
    <name evidence="1" type="ORF">JKP88DRAFT_271277</name>
</gene>
<dbReference type="Pfam" id="PF00702">
    <property type="entry name" value="Hydrolase"/>
    <property type="match status" value="1"/>
</dbReference>
<dbReference type="NCBIfam" id="TIGR01509">
    <property type="entry name" value="HAD-SF-IA-v3"/>
    <property type="match status" value="1"/>
</dbReference>
<dbReference type="SFLD" id="SFLDG01129">
    <property type="entry name" value="C1.5:_HAD__Beta-PGM__Phosphata"/>
    <property type="match status" value="1"/>
</dbReference>
<dbReference type="Gene3D" id="1.10.150.240">
    <property type="entry name" value="Putative phosphatase, domain 2"/>
    <property type="match status" value="1"/>
</dbReference>
<protein>
    <submittedName>
        <fullName evidence="1">Haloacid dehalogenase-like hydrolase</fullName>
    </submittedName>
</protein>
<evidence type="ECO:0000313" key="1">
    <source>
        <dbReference type="EMBL" id="KAG5191611.1"/>
    </source>
</evidence>
<dbReference type="AlphaFoldDB" id="A0A835ZES5"/>
<name>A0A835ZES5_9STRA</name>
<keyword evidence="2" id="KW-1185">Reference proteome</keyword>
<dbReference type="InterPro" id="IPR036412">
    <property type="entry name" value="HAD-like_sf"/>
</dbReference>
<dbReference type="GO" id="GO:0006281">
    <property type="term" value="P:DNA repair"/>
    <property type="evidence" value="ECO:0007669"/>
    <property type="project" value="TreeGrafter"/>
</dbReference>
<organism evidence="1 2">
    <name type="scientific">Tribonema minus</name>
    <dbReference type="NCBI Taxonomy" id="303371"/>
    <lineage>
        <taxon>Eukaryota</taxon>
        <taxon>Sar</taxon>
        <taxon>Stramenopiles</taxon>
        <taxon>Ochrophyta</taxon>
        <taxon>PX clade</taxon>
        <taxon>Xanthophyceae</taxon>
        <taxon>Tribonematales</taxon>
        <taxon>Tribonemataceae</taxon>
        <taxon>Tribonema</taxon>
    </lineage>
</organism>
<dbReference type="InterPro" id="IPR023198">
    <property type="entry name" value="PGP-like_dom2"/>
</dbReference>